<dbReference type="GO" id="GO:0022857">
    <property type="term" value="F:transmembrane transporter activity"/>
    <property type="evidence" value="ECO:0007669"/>
    <property type="project" value="TreeGrafter"/>
</dbReference>
<sequence length="479" mass="49935">MNFIKRAGITLWAKKGRTILLMVTSSVILLFVMAGLIIQSAALQAAKTATNSVGSTVTLTTNRETSFKAMQSAMSSTSSDSDSTTTTRPKMTEYTTSLSSVEKIASLSNVASYNITNTAQVAASGFSAVESTSNSMQGGPSGDTSSSSSDISISGVSTTAATFTSGEEKIVSGRGIKASDQDTTNAVISQELAKSNNLSVGSTITVKYTNDSSETSSYKLKIVGIYKSTTSSSSDSFRDPSNTIYTSYTMPNTIKDTKDQVSNVTFIMSDSSKTKSFVKEAKKDINTTQMQISSDTSMYEQTAKQMKTVASFANKIVWIVTIAGALILGLIIILMTRERRREIGILVALGESKPKIIGQYFVEMVIVLLVGLGVATASGQAASGVVSKQLVSQSLTASQSNQTGANGGGAQGGTPGGNGGGRMGGTMRATQKATTLKTVVTPGTILELGGVAMLIAVLSVAGASSTILRMQPKKILQDD</sequence>
<evidence type="ECO:0000256" key="4">
    <source>
        <dbReference type="ARBA" id="ARBA00022989"/>
    </source>
</evidence>
<accession>A0A6C2C783</accession>
<gene>
    <name evidence="9" type="ORF">ESZ50_04365</name>
</gene>
<feature type="transmembrane region" description="Helical" evidence="7">
    <location>
        <begin position="20"/>
        <end position="42"/>
    </location>
</feature>
<dbReference type="Pfam" id="PF02687">
    <property type="entry name" value="FtsX"/>
    <property type="match status" value="1"/>
</dbReference>
<keyword evidence="2" id="KW-1003">Cell membrane</keyword>
<feature type="compositionally biased region" description="Low complexity" evidence="6">
    <location>
        <begin position="142"/>
        <end position="152"/>
    </location>
</feature>
<keyword evidence="3 7" id="KW-0812">Transmembrane</keyword>
<reference evidence="9 10" key="1">
    <citation type="submission" date="2019-01" db="EMBL/GenBank/DDBJ databases">
        <title>Weissella sp. nov., a novel lactic acid bacterium isolated from animal feces.</title>
        <authorList>
            <person name="Wang L.-T."/>
        </authorList>
    </citation>
    <scope>NUCLEOTIDE SEQUENCE [LARGE SCALE GENOMIC DNA]</scope>
    <source>
        <strain evidence="9 10">8H-2</strain>
    </source>
</reference>
<proteinExistence type="predicted"/>
<evidence type="ECO:0000256" key="1">
    <source>
        <dbReference type="ARBA" id="ARBA00004651"/>
    </source>
</evidence>
<dbReference type="GO" id="GO:0005886">
    <property type="term" value="C:plasma membrane"/>
    <property type="evidence" value="ECO:0007669"/>
    <property type="project" value="UniProtKB-SubCell"/>
</dbReference>
<evidence type="ECO:0000313" key="10">
    <source>
        <dbReference type="Proteomes" id="UP000371977"/>
    </source>
</evidence>
<dbReference type="AlphaFoldDB" id="A0A6C2C783"/>
<evidence type="ECO:0000256" key="2">
    <source>
        <dbReference type="ARBA" id="ARBA00022475"/>
    </source>
</evidence>
<organism evidence="9 10">
    <name type="scientific">Weissella muntiaci</name>
    <dbReference type="NCBI Taxonomy" id="2508881"/>
    <lineage>
        <taxon>Bacteria</taxon>
        <taxon>Bacillati</taxon>
        <taxon>Bacillota</taxon>
        <taxon>Bacilli</taxon>
        <taxon>Lactobacillales</taxon>
        <taxon>Lactobacillaceae</taxon>
        <taxon>Weissella</taxon>
    </lineage>
</organism>
<evidence type="ECO:0000256" key="5">
    <source>
        <dbReference type="ARBA" id="ARBA00023136"/>
    </source>
</evidence>
<dbReference type="EMBL" id="SDGZ01000013">
    <property type="protein sequence ID" value="TYC49830.1"/>
    <property type="molecule type" value="Genomic_DNA"/>
</dbReference>
<keyword evidence="10" id="KW-1185">Reference proteome</keyword>
<dbReference type="PANTHER" id="PTHR30572:SF9">
    <property type="entry name" value="ABC TRANSPORTER PERMEASE PROTEIN"/>
    <property type="match status" value="1"/>
</dbReference>
<evidence type="ECO:0000256" key="6">
    <source>
        <dbReference type="SAM" id="MobiDB-lite"/>
    </source>
</evidence>
<feature type="region of interest" description="Disordered" evidence="6">
    <location>
        <begin position="69"/>
        <end position="94"/>
    </location>
</feature>
<keyword evidence="4 7" id="KW-1133">Transmembrane helix</keyword>
<feature type="transmembrane region" description="Helical" evidence="7">
    <location>
        <begin position="445"/>
        <end position="468"/>
    </location>
</feature>
<comment type="caution">
    <text evidence="9">The sequence shown here is derived from an EMBL/GenBank/DDBJ whole genome shotgun (WGS) entry which is preliminary data.</text>
</comment>
<protein>
    <submittedName>
        <fullName evidence="9">ABC transporter permease</fullName>
    </submittedName>
</protein>
<keyword evidence="5 7" id="KW-0472">Membrane</keyword>
<evidence type="ECO:0000256" key="7">
    <source>
        <dbReference type="SAM" id="Phobius"/>
    </source>
</evidence>
<name>A0A6C2C783_9LACO</name>
<dbReference type="OrthoDB" id="9812886at2"/>
<evidence type="ECO:0000256" key="3">
    <source>
        <dbReference type="ARBA" id="ARBA00022692"/>
    </source>
</evidence>
<feature type="transmembrane region" description="Helical" evidence="7">
    <location>
        <begin position="357"/>
        <end position="377"/>
    </location>
</feature>
<feature type="transmembrane region" description="Helical" evidence="7">
    <location>
        <begin position="316"/>
        <end position="336"/>
    </location>
</feature>
<evidence type="ECO:0000259" key="8">
    <source>
        <dbReference type="Pfam" id="PF02687"/>
    </source>
</evidence>
<feature type="domain" description="ABC3 transporter permease C-terminal" evidence="8">
    <location>
        <begin position="316"/>
        <end position="472"/>
    </location>
</feature>
<feature type="region of interest" description="Disordered" evidence="6">
    <location>
        <begin position="130"/>
        <end position="152"/>
    </location>
</feature>
<dbReference type="InterPro" id="IPR050250">
    <property type="entry name" value="Macrolide_Exporter_MacB"/>
</dbReference>
<dbReference type="Proteomes" id="UP000371977">
    <property type="component" value="Unassembled WGS sequence"/>
</dbReference>
<comment type="subcellular location">
    <subcellularLocation>
        <location evidence="1">Cell membrane</location>
        <topology evidence="1">Multi-pass membrane protein</topology>
    </subcellularLocation>
</comment>
<dbReference type="PANTHER" id="PTHR30572">
    <property type="entry name" value="MEMBRANE COMPONENT OF TRANSPORTER-RELATED"/>
    <property type="match status" value="1"/>
</dbReference>
<evidence type="ECO:0000313" key="9">
    <source>
        <dbReference type="EMBL" id="TYC49830.1"/>
    </source>
</evidence>
<feature type="compositionally biased region" description="Low complexity" evidence="6">
    <location>
        <begin position="75"/>
        <end position="87"/>
    </location>
</feature>
<feature type="region of interest" description="Disordered" evidence="6">
    <location>
        <begin position="399"/>
        <end position="428"/>
    </location>
</feature>
<dbReference type="RefSeq" id="WP_148622389.1">
    <property type="nucleotide sequence ID" value="NZ_SDGZ01000013.1"/>
</dbReference>
<dbReference type="InterPro" id="IPR003838">
    <property type="entry name" value="ABC3_permease_C"/>
</dbReference>
<feature type="compositionally biased region" description="Gly residues" evidence="6">
    <location>
        <begin position="405"/>
        <end position="424"/>
    </location>
</feature>